<accession>A0A1A9AST6</accession>
<keyword evidence="2" id="KW-1133">Transmembrane helix</keyword>
<keyword evidence="2" id="KW-0812">Transmembrane</keyword>
<reference evidence="4" key="1">
    <citation type="submission" date="2016-05" db="EMBL/GenBank/DDBJ databases">
        <authorList>
            <person name="Naeem Raeece"/>
        </authorList>
    </citation>
    <scope>NUCLEOTIDE SEQUENCE [LARGE SCALE GENOMIC DNA]</scope>
</reference>
<name>A0A1A9AST6_PLAOA</name>
<sequence length="347" mass="39993">MKEIGKSEKYDSFEDYSFNYGIYNQIQSEIGGDFDSFPETVLGEKTEHSFPITMDCLRLRKYLMHFGSNDKCQNKNCCQYINYILNGRVRDDYNSKSSIFDIYKSYMNHNSNNEIKNLCMSEIKDMGTDIYEKSKNLYNLYKICELFISNKQLTPLCSYAKPCSTIYNKIISEYPDIDDTKFCKVLKDFKRVFEEKVNLSTSICNSEIQNLFLLSVTCNHDEEKADGSFAFSGSRSGMLDTQETYGESSHPPAPQTESDTEEHHILPSSLGATIPITLFSSGISVLLILLSFYKFTPLGNWLKLRIQNFKGISRSNDGEEYEIHQLIPEYDERDSDYNGYNIAYNSL</sequence>
<dbReference type="Proteomes" id="UP000078550">
    <property type="component" value="Unassembled WGS sequence"/>
</dbReference>
<evidence type="ECO:0000256" key="1">
    <source>
        <dbReference type="SAM" id="MobiDB-lite"/>
    </source>
</evidence>
<organism evidence="3 4">
    <name type="scientific">Plasmodium ovale wallikeri</name>
    <dbReference type="NCBI Taxonomy" id="864142"/>
    <lineage>
        <taxon>Eukaryota</taxon>
        <taxon>Sar</taxon>
        <taxon>Alveolata</taxon>
        <taxon>Apicomplexa</taxon>
        <taxon>Aconoidasida</taxon>
        <taxon>Haemosporida</taxon>
        <taxon>Plasmodiidae</taxon>
        <taxon>Plasmodium</taxon>
        <taxon>Plasmodium (Plasmodium)</taxon>
    </lineage>
</organism>
<evidence type="ECO:0000313" key="3">
    <source>
        <dbReference type="EMBL" id="SBT59326.1"/>
    </source>
</evidence>
<dbReference type="Pfam" id="PF05795">
    <property type="entry name" value="Plasmodium_Vir"/>
    <property type="match status" value="1"/>
</dbReference>
<protein>
    <submittedName>
        <fullName evidence="3">PIR Superfamily Protein</fullName>
    </submittedName>
</protein>
<gene>
    <name evidence="3" type="ORF">POVWA2_094790</name>
</gene>
<dbReference type="InterPro" id="IPR008780">
    <property type="entry name" value="Plasmodium_Vir"/>
</dbReference>
<feature type="transmembrane region" description="Helical" evidence="2">
    <location>
        <begin position="272"/>
        <end position="293"/>
    </location>
</feature>
<dbReference type="AlphaFoldDB" id="A0A1A9AST6"/>
<feature type="region of interest" description="Disordered" evidence="1">
    <location>
        <begin position="229"/>
        <end position="264"/>
    </location>
</feature>
<feature type="compositionally biased region" description="Polar residues" evidence="1">
    <location>
        <begin position="231"/>
        <end position="247"/>
    </location>
</feature>
<evidence type="ECO:0000313" key="4">
    <source>
        <dbReference type="Proteomes" id="UP000078550"/>
    </source>
</evidence>
<evidence type="ECO:0000256" key="2">
    <source>
        <dbReference type="SAM" id="Phobius"/>
    </source>
</evidence>
<proteinExistence type="predicted"/>
<dbReference type="EMBL" id="FLRE01003193">
    <property type="protein sequence ID" value="SBT59326.1"/>
    <property type="molecule type" value="Genomic_DNA"/>
</dbReference>
<keyword evidence="2" id="KW-0472">Membrane</keyword>